<dbReference type="GO" id="GO:0016020">
    <property type="term" value="C:membrane"/>
    <property type="evidence" value="ECO:0007669"/>
    <property type="project" value="UniProtKB-SubCell"/>
</dbReference>
<dbReference type="EMBL" id="OX597814">
    <property type="protein sequence ID" value="CAI9714842.1"/>
    <property type="molecule type" value="Genomic_DNA"/>
</dbReference>
<evidence type="ECO:0000256" key="3">
    <source>
        <dbReference type="ARBA" id="ARBA00022989"/>
    </source>
</evidence>
<keyword evidence="4 5" id="KW-0472">Membrane</keyword>
<dbReference type="AlphaFoldDB" id="A0AA36AHU5"/>
<feature type="transmembrane region" description="Helical" evidence="7">
    <location>
        <begin position="110"/>
        <end position="131"/>
    </location>
</feature>
<keyword evidence="10" id="KW-1185">Reference proteome</keyword>
<protein>
    <submittedName>
        <fullName evidence="9">CKLF-like MARVEL transmembrane domain-containing protein 7 isoform X2</fullName>
    </submittedName>
</protein>
<name>A0AA36AHU5_OCTVU</name>
<evidence type="ECO:0000256" key="5">
    <source>
        <dbReference type="PROSITE-ProRule" id="PRU00581"/>
    </source>
</evidence>
<evidence type="ECO:0000313" key="9">
    <source>
        <dbReference type="EMBL" id="CAI9714842.1"/>
    </source>
</evidence>
<keyword evidence="3 7" id="KW-1133">Transmembrane helix</keyword>
<dbReference type="InterPro" id="IPR050578">
    <property type="entry name" value="MARVEL-CKLF_proteins"/>
</dbReference>
<evidence type="ECO:0000259" key="8">
    <source>
        <dbReference type="PROSITE" id="PS51225"/>
    </source>
</evidence>
<dbReference type="PROSITE" id="PS51225">
    <property type="entry name" value="MARVEL"/>
    <property type="match status" value="1"/>
</dbReference>
<evidence type="ECO:0000313" key="10">
    <source>
        <dbReference type="Proteomes" id="UP001162480"/>
    </source>
</evidence>
<evidence type="ECO:0000256" key="2">
    <source>
        <dbReference type="ARBA" id="ARBA00022692"/>
    </source>
</evidence>
<feature type="transmembrane region" description="Helical" evidence="7">
    <location>
        <begin position="47"/>
        <end position="66"/>
    </location>
</feature>
<dbReference type="PANTHER" id="PTHR22776">
    <property type="entry name" value="MARVEL-CONTAINING POTENTIAL LIPID RAFT-ASSOCIATED PROTEIN"/>
    <property type="match status" value="1"/>
</dbReference>
<feature type="region of interest" description="Disordered" evidence="6">
    <location>
        <begin position="166"/>
        <end position="188"/>
    </location>
</feature>
<feature type="compositionally biased region" description="Polar residues" evidence="6">
    <location>
        <begin position="166"/>
        <end position="182"/>
    </location>
</feature>
<evidence type="ECO:0000256" key="1">
    <source>
        <dbReference type="ARBA" id="ARBA00004141"/>
    </source>
</evidence>
<reference evidence="9" key="1">
    <citation type="submission" date="2023-08" db="EMBL/GenBank/DDBJ databases">
        <authorList>
            <person name="Alioto T."/>
            <person name="Alioto T."/>
            <person name="Gomez Garrido J."/>
        </authorList>
    </citation>
    <scope>NUCLEOTIDE SEQUENCE</scope>
</reference>
<keyword evidence="2 5" id="KW-0812">Transmembrane</keyword>
<accession>A0AA36AHU5</accession>
<dbReference type="PANTHER" id="PTHR22776:SF49">
    <property type="entry name" value="MARVEL DOMAIN-CONTAINING PROTEIN"/>
    <property type="match status" value="1"/>
</dbReference>
<organism evidence="9 10">
    <name type="scientific">Octopus vulgaris</name>
    <name type="common">Common octopus</name>
    <dbReference type="NCBI Taxonomy" id="6645"/>
    <lineage>
        <taxon>Eukaryota</taxon>
        <taxon>Metazoa</taxon>
        <taxon>Spiralia</taxon>
        <taxon>Lophotrochozoa</taxon>
        <taxon>Mollusca</taxon>
        <taxon>Cephalopoda</taxon>
        <taxon>Coleoidea</taxon>
        <taxon>Octopodiformes</taxon>
        <taxon>Octopoda</taxon>
        <taxon>Incirrata</taxon>
        <taxon>Octopodidae</taxon>
        <taxon>Octopus</taxon>
    </lineage>
</organism>
<dbReference type="InterPro" id="IPR008253">
    <property type="entry name" value="Marvel"/>
</dbReference>
<evidence type="ECO:0000256" key="4">
    <source>
        <dbReference type="ARBA" id="ARBA00023136"/>
    </source>
</evidence>
<feature type="transmembrane region" description="Helical" evidence="7">
    <location>
        <begin position="72"/>
        <end position="98"/>
    </location>
</feature>
<dbReference type="Proteomes" id="UP001162480">
    <property type="component" value="Chromosome 1"/>
</dbReference>
<evidence type="ECO:0000256" key="6">
    <source>
        <dbReference type="SAM" id="MobiDB-lite"/>
    </source>
</evidence>
<evidence type="ECO:0000256" key="7">
    <source>
        <dbReference type="SAM" id="Phobius"/>
    </source>
</evidence>
<sequence>MAIASSSSAMSSAGYGTIPKQSGGPNLNLSGRLDLSYLMSQRGVLKVLQIVFTLIAFICACINPWWTRWGGAWVQFVAISAFAWSLLSFFFHICNAFNNQNSHRFHVAEAILYSIFTICLLSAGIIAAIRAYSRSSIVAATIFTIMATVLYGVESILLFRDWSDSRGTNSSAGRPQPTTSEPPSNPNV</sequence>
<dbReference type="Pfam" id="PF01284">
    <property type="entry name" value="MARVEL"/>
    <property type="match status" value="1"/>
</dbReference>
<feature type="transmembrane region" description="Helical" evidence="7">
    <location>
        <begin position="137"/>
        <end position="159"/>
    </location>
</feature>
<proteinExistence type="predicted"/>
<comment type="subcellular location">
    <subcellularLocation>
        <location evidence="1">Membrane</location>
        <topology evidence="1">Multi-pass membrane protein</topology>
    </subcellularLocation>
</comment>
<feature type="domain" description="MARVEL" evidence="8">
    <location>
        <begin position="37"/>
        <end position="163"/>
    </location>
</feature>
<gene>
    <name evidence="9" type="ORF">OCTVUL_1B001212</name>
</gene>